<evidence type="ECO:0000256" key="2">
    <source>
        <dbReference type="ARBA" id="ARBA00022692"/>
    </source>
</evidence>
<protein>
    <recommendedName>
        <fullName evidence="10">Letm1 RBD domain-containing protein</fullName>
    </recommendedName>
</protein>
<evidence type="ECO:0000256" key="6">
    <source>
        <dbReference type="ARBA" id="ARBA00023136"/>
    </source>
</evidence>
<feature type="transmembrane region" description="Helical" evidence="9">
    <location>
        <begin position="182"/>
        <end position="207"/>
    </location>
</feature>
<evidence type="ECO:0000256" key="3">
    <source>
        <dbReference type="ARBA" id="ARBA00022792"/>
    </source>
</evidence>
<feature type="domain" description="Letm1 RBD" evidence="10">
    <location>
        <begin position="178"/>
        <end position="357"/>
    </location>
</feature>
<evidence type="ECO:0000256" key="8">
    <source>
        <dbReference type="SAM" id="MobiDB-lite"/>
    </source>
</evidence>
<keyword evidence="5 7" id="KW-0496">Mitochondrion</keyword>
<evidence type="ECO:0000256" key="7">
    <source>
        <dbReference type="PROSITE-ProRule" id="PRU01094"/>
    </source>
</evidence>
<accession>A0AAN6MIA2</accession>
<dbReference type="EMBL" id="MU855612">
    <property type="protein sequence ID" value="KAK3901059.1"/>
    <property type="molecule type" value="Genomic_DNA"/>
</dbReference>
<name>A0AAN6MIA2_9PEZI</name>
<dbReference type="PANTHER" id="PTHR14009">
    <property type="entry name" value="LEUCINE ZIPPER-EF-HAND CONTAINING TRANSMEMBRANE PROTEIN"/>
    <property type="match status" value="1"/>
</dbReference>
<feature type="compositionally biased region" description="Low complexity" evidence="8">
    <location>
        <begin position="58"/>
        <end position="86"/>
    </location>
</feature>
<keyword evidence="3" id="KW-0999">Mitochondrion inner membrane</keyword>
<dbReference type="Proteomes" id="UP001303889">
    <property type="component" value="Unassembled WGS sequence"/>
</dbReference>
<evidence type="ECO:0000256" key="1">
    <source>
        <dbReference type="ARBA" id="ARBA00004434"/>
    </source>
</evidence>
<dbReference type="PROSITE" id="PS51758">
    <property type="entry name" value="LETM1_RBD"/>
    <property type="match status" value="1"/>
</dbReference>
<keyword evidence="12" id="KW-1185">Reference proteome</keyword>
<reference evidence="11" key="1">
    <citation type="journal article" date="2023" name="Mol. Phylogenet. Evol.">
        <title>Genome-scale phylogeny and comparative genomics of the fungal order Sordariales.</title>
        <authorList>
            <person name="Hensen N."/>
            <person name="Bonometti L."/>
            <person name="Westerberg I."/>
            <person name="Brannstrom I.O."/>
            <person name="Guillou S."/>
            <person name="Cros-Aarteil S."/>
            <person name="Calhoun S."/>
            <person name="Haridas S."/>
            <person name="Kuo A."/>
            <person name="Mondo S."/>
            <person name="Pangilinan J."/>
            <person name="Riley R."/>
            <person name="LaButti K."/>
            <person name="Andreopoulos B."/>
            <person name="Lipzen A."/>
            <person name="Chen C."/>
            <person name="Yan M."/>
            <person name="Daum C."/>
            <person name="Ng V."/>
            <person name="Clum A."/>
            <person name="Steindorff A."/>
            <person name="Ohm R.A."/>
            <person name="Martin F."/>
            <person name="Silar P."/>
            <person name="Natvig D.O."/>
            <person name="Lalanne C."/>
            <person name="Gautier V."/>
            <person name="Ament-Velasquez S.L."/>
            <person name="Kruys A."/>
            <person name="Hutchinson M.I."/>
            <person name="Powell A.J."/>
            <person name="Barry K."/>
            <person name="Miller A.N."/>
            <person name="Grigoriev I.V."/>
            <person name="Debuchy R."/>
            <person name="Gladieux P."/>
            <person name="Hiltunen Thoren M."/>
            <person name="Johannesson H."/>
        </authorList>
    </citation>
    <scope>NUCLEOTIDE SEQUENCE</scope>
    <source>
        <strain evidence="11">CBS 103.79</strain>
    </source>
</reference>
<dbReference type="InterPro" id="IPR033122">
    <property type="entry name" value="LETM1-like_RBD"/>
</dbReference>
<sequence length="357" mass="38221">MRHHAVLGRALRANARRLSHYSPADTRPVVHSLSLSKGMTLRSYTSASPNPRHSQSSAARATTNATTTARATPTNATATAESLLPCPVNPPPTTRPPPLNLPAEPSQAAATGTPAPKKFPFANLLAKGVAYITFYKTGVKHILANTRLVRGKPSPTDPPPPPANSRAALHLRLRWLHDVRRLPLFAVLLVVCGELTPFVVLAVPGAVPLTCRIPKQVEQLLGKVEAERKAARARVAVAAAASGTGTVVDTAGILGLRPRAWIPAVVVGKRVRERLALLGIDDGLLIESGGAKALVPEEVRLACTDRGVDVLGRSEKELRGVLERWLKLTDARKLGDEGREDAVERLLNVKDTLWPKA</sequence>
<feature type="compositionally biased region" description="Pro residues" evidence="8">
    <location>
        <begin position="87"/>
        <end position="100"/>
    </location>
</feature>
<gene>
    <name evidence="11" type="ORF">C8A05DRAFT_35267</name>
</gene>
<evidence type="ECO:0000256" key="9">
    <source>
        <dbReference type="SAM" id="Phobius"/>
    </source>
</evidence>
<feature type="compositionally biased region" description="Polar residues" evidence="8">
    <location>
        <begin position="41"/>
        <end position="57"/>
    </location>
</feature>
<proteinExistence type="predicted"/>
<dbReference type="AlphaFoldDB" id="A0AAN6MIA2"/>
<reference evidence="11" key="2">
    <citation type="submission" date="2023-05" db="EMBL/GenBank/DDBJ databases">
        <authorList>
            <consortium name="Lawrence Berkeley National Laboratory"/>
            <person name="Steindorff A."/>
            <person name="Hensen N."/>
            <person name="Bonometti L."/>
            <person name="Westerberg I."/>
            <person name="Brannstrom I.O."/>
            <person name="Guillou S."/>
            <person name="Cros-Aarteil S."/>
            <person name="Calhoun S."/>
            <person name="Haridas S."/>
            <person name="Kuo A."/>
            <person name="Mondo S."/>
            <person name="Pangilinan J."/>
            <person name="Riley R."/>
            <person name="Labutti K."/>
            <person name="Andreopoulos B."/>
            <person name="Lipzen A."/>
            <person name="Chen C."/>
            <person name="Yanf M."/>
            <person name="Daum C."/>
            <person name="Ng V."/>
            <person name="Clum A."/>
            <person name="Ohm R."/>
            <person name="Martin F."/>
            <person name="Silar P."/>
            <person name="Natvig D."/>
            <person name="Lalanne C."/>
            <person name="Gautier V."/>
            <person name="Ament-Velasquez S.L."/>
            <person name="Kruys A."/>
            <person name="Hutchinson M.I."/>
            <person name="Powell A.J."/>
            <person name="Barry K."/>
            <person name="Miller A.N."/>
            <person name="Grigoriev I.V."/>
            <person name="Debuchy R."/>
            <person name="Gladieux P."/>
            <person name="Thoren M.H."/>
            <person name="Johannesson H."/>
        </authorList>
    </citation>
    <scope>NUCLEOTIDE SEQUENCE</scope>
    <source>
        <strain evidence="11">CBS 103.79</strain>
    </source>
</reference>
<dbReference type="GO" id="GO:0005743">
    <property type="term" value="C:mitochondrial inner membrane"/>
    <property type="evidence" value="ECO:0007669"/>
    <property type="project" value="UniProtKB-SubCell"/>
</dbReference>
<dbReference type="GO" id="GO:0043022">
    <property type="term" value="F:ribosome binding"/>
    <property type="evidence" value="ECO:0007669"/>
    <property type="project" value="InterPro"/>
</dbReference>
<keyword evidence="2 9" id="KW-0812">Transmembrane</keyword>
<dbReference type="PANTHER" id="PTHR14009:SF6">
    <property type="entry name" value="LETM1 RBD DOMAIN-CONTAINING PROTEIN"/>
    <property type="match status" value="1"/>
</dbReference>
<evidence type="ECO:0000256" key="4">
    <source>
        <dbReference type="ARBA" id="ARBA00022989"/>
    </source>
</evidence>
<dbReference type="GO" id="GO:0030003">
    <property type="term" value="P:intracellular monoatomic cation homeostasis"/>
    <property type="evidence" value="ECO:0007669"/>
    <property type="project" value="TreeGrafter"/>
</dbReference>
<evidence type="ECO:0000256" key="5">
    <source>
        <dbReference type="ARBA" id="ARBA00023128"/>
    </source>
</evidence>
<evidence type="ECO:0000313" key="11">
    <source>
        <dbReference type="EMBL" id="KAK3901059.1"/>
    </source>
</evidence>
<comment type="subcellular location">
    <subcellularLocation>
        <location evidence="1">Mitochondrion inner membrane</location>
        <topology evidence="1">Single-pass membrane protein</topology>
    </subcellularLocation>
</comment>
<dbReference type="InterPro" id="IPR044202">
    <property type="entry name" value="LETM1/MDM38-like"/>
</dbReference>
<keyword evidence="6 9" id="KW-0472">Membrane</keyword>
<evidence type="ECO:0000313" key="12">
    <source>
        <dbReference type="Proteomes" id="UP001303889"/>
    </source>
</evidence>
<feature type="region of interest" description="Disordered" evidence="8">
    <location>
        <begin position="41"/>
        <end position="114"/>
    </location>
</feature>
<comment type="caution">
    <text evidence="11">The sequence shown here is derived from an EMBL/GenBank/DDBJ whole genome shotgun (WGS) entry which is preliminary data.</text>
</comment>
<dbReference type="Pfam" id="PF07766">
    <property type="entry name" value="LETM1_RBD"/>
    <property type="match status" value="1"/>
</dbReference>
<keyword evidence="4 9" id="KW-1133">Transmembrane helix</keyword>
<organism evidence="11 12">
    <name type="scientific">Staphylotrichum tortipilum</name>
    <dbReference type="NCBI Taxonomy" id="2831512"/>
    <lineage>
        <taxon>Eukaryota</taxon>
        <taxon>Fungi</taxon>
        <taxon>Dikarya</taxon>
        <taxon>Ascomycota</taxon>
        <taxon>Pezizomycotina</taxon>
        <taxon>Sordariomycetes</taxon>
        <taxon>Sordariomycetidae</taxon>
        <taxon>Sordariales</taxon>
        <taxon>Chaetomiaceae</taxon>
        <taxon>Staphylotrichum</taxon>
    </lineage>
</organism>
<evidence type="ECO:0000259" key="10">
    <source>
        <dbReference type="PROSITE" id="PS51758"/>
    </source>
</evidence>